<feature type="transmembrane region" description="Helical" evidence="2">
    <location>
        <begin position="178"/>
        <end position="199"/>
    </location>
</feature>
<evidence type="ECO:0000313" key="4">
    <source>
        <dbReference type="Proteomes" id="UP000029050"/>
    </source>
</evidence>
<dbReference type="GeneID" id="98300166"/>
<proteinExistence type="predicted"/>
<dbReference type="AlphaFoldDB" id="A0A087CFR2"/>
<keyword evidence="2" id="KW-0472">Membrane</keyword>
<evidence type="ECO:0000256" key="2">
    <source>
        <dbReference type="SAM" id="Phobius"/>
    </source>
</evidence>
<dbReference type="EMBL" id="JGZI01000009">
    <property type="protein sequence ID" value="KFI82112.1"/>
    <property type="molecule type" value="Genomic_DNA"/>
</dbReference>
<dbReference type="STRING" id="218140.BPSY_0960"/>
<dbReference type="eggNOG" id="ENOG5031VVT">
    <property type="taxonomic scope" value="Bacteria"/>
</dbReference>
<feature type="transmembrane region" description="Helical" evidence="2">
    <location>
        <begin position="62"/>
        <end position="81"/>
    </location>
</feature>
<dbReference type="Proteomes" id="UP000029050">
    <property type="component" value="Unassembled WGS sequence"/>
</dbReference>
<gene>
    <name evidence="3" type="ORF">BPSY_0960</name>
</gene>
<dbReference type="OrthoDB" id="3231612at2"/>
<feature type="transmembrane region" description="Helical" evidence="2">
    <location>
        <begin position="105"/>
        <end position="127"/>
    </location>
</feature>
<keyword evidence="2" id="KW-0812">Transmembrane</keyword>
<protein>
    <submittedName>
        <fullName evidence="3">The export of O-antigen and teichoic acid related membrane protein</fullName>
    </submittedName>
</protein>
<accession>A0A087CFR2</accession>
<comment type="caution">
    <text evidence="3">The sequence shown here is derived from an EMBL/GenBank/DDBJ whole genome shotgun (WGS) entry which is preliminary data.</text>
</comment>
<feature type="transmembrane region" description="Helical" evidence="2">
    <location>
        <begin position="211"/>
        <end position="235"/>
    </location>
</feature>
<reference evidence="3 4" key="1">
    <citation type="submission" date="2014-03" db="EMBL/GenBank/DDBJ databases">
        <title>Genomics of Bifidobacteria.</title>
        <authorList>
            <person name="Ventura M."/>
            <person name="Milani C."/>
            <person name="Lugli G.A."/>
        </authorList>
    </citation>
    <scope>NUCLEOTIDE SEQUENCE [LARGE SCALE GENOMIC DNA]</scope>
    <source>
        <strain evidence="3 4">LMG 21775</strain>
    </source>
</reference>
<evidence type="ECO:0000256" key="1">
    <source>
        <dbReference type="SAM" id="MobiDB-lite"/>
    </source>
</evidence>
<feature type="compositionally biased region" description="Polar residues" evidence="1">
    <location>
        <begin position="28"/>
        <end position="38"/>
    </location>
</feature>
<sequence length="238" mass="25520">MTQQTGSTVGASGGSADGLQHTGYGPETTESQSPNSETAPAEAMTDRKLSLADIERKRSRPVSWVIFIVALLVAIIAPYGIGRSLAVRHTQTLIAYLDVFEPRGIAFLSWTAAFIAIVSIAMCVIEARSWTWRVILLLSVAAEQFIAGLCLLKMSFWYSTYVVFGDKAYLANAANLGIIAAGFGAVVFAVLFVAILVLVKKDSPLNMLTRSWAALSVFAVIEVLALVIVLFGGLLTMV</sequence>
<evidence type="ECO:0000313" key="3">
    <source>
        <dbReference type="EMBL" id="KFI82112.1"/>
    </source>
</evidence>
<organism evidence="3 4">
    <name type="scientific">Bifidobacterium psychraerophilum</name>
    <dbReference type="NCBI Taxonomy" id="218140"/>
    <lineage>
        <taxon>Bacteria</taxon>
        <taxon>Bacillati</taxon>
        <taxon>Actinomycetota</taxon>
        <taxon>Actinomycetes</taxon>
        <taxon>Bifidobacteriales</taxon>
        <taxon>Bifidobacteriaceae</taxon>
        <taxon>Bifidobacterium</taxon>
    </lineage>
</organism>
<dbReference type="RefSeq" id="WP_051921723.1">
    <property type="nucleotide sequence ID" value="NZ_JBDNPR010000001.1"/>
</dbReference>
<feature type="transmembrane region" description="Helical" evidence="2">
    <location>
        <begin position="134"/>
        <end position="158"/>
    </location>
</feature>
<feature type="compositionally biased region" description="Low complexity" evidence="1">
    <location>
        <begin position="1"/>
        <end position="10"/>
    </location>
</feature>
<feature type="region of interest" description="Disordered" evidence="1">
    <location>
        <begin position="1"/>
        <end position="44"/>
    </location>
</feature>
<keyword evidence="4" id="KW-1185">Reference proteome</keyword>
<name>A0A087CFR2_9BIFI</name>
<keyword evidence="2" id="KW-1133">Transmembrane helix</keyword>